<protein>
    <submittedName>
        <fullName evidence="2">Uncharacterized protein LOC101862717</fullName>
    </submittedName>
</protein>
<dbReference type="InterPro" id="IPR036179">
    <property type="entry name" value="Ig-like_dom_sf"/>
</dbReference>
<dbReference type="Gene3D" id="2.60.40.10">
    <property type="entry name" value="Immunoglobulins"/>
    <property type="match status" value="1"/>
</dbReference>
<dbReference type="InterPro" id="IPR013783">
    <property type="entry name" value="Ig-like_fold"/>
</dbReference>
<dbReference type="RefSeq" id="XP_012936300.2">
    <property type="nucleotide sequence ID" value="XM_013080846.2"/>
</dbReference>
<gene>
    <name evidence="2" type="primary">LOC101862717</name>
</gene>
<organism evidence="1 2">
    <name type="scientific">Aplysia californica</name>
    <name type="common">California sea hare</name>
    <dbReference type="NCBI Taxonomy" id="6500"/>
    <lineage>
        <taxon>Eukaryota</taxon>
        <taxon>Metazoa</taxon>
        <taxon>Spiralia</taxon>
        <taxon>Lophotrochozoa</taxon>
        <taxon>Mollusca</taxon>
        <taxon>Gastropoda</taxon>
        <taxon>Heterobranchia</taxon>
        <taxon>Euthyneura</taxon>
        <taxon>Tectipleura</taxon>
        <taxon>Aplysiida</taxon>
        <taxon>Aplysioidea</taxon>
        <taxon>Aplysiidae</taxon>
        <taxon>Aplysia</taxon>
    </lineage>
</organism>
<name>A0ABM0ZX34_APLCA</name>
<dbReference type="InterPro" id="IPR036508">
    <property type="entry name" value="Chitin-bd_dom_sf"/>
</dbReference>
<dbReference type="GeneID" id="101862717"/>
<dbReference type="Proteomes" id="UP000694888">
    <property type="component" value="Unplaced"/>
</dbReference>
<accession>A0ABM0ZX34</accession>
<dbReference type="SUPFAM" id="SSF48726">
    <property type="entry name" value="Immunoglobulin"/>
    <property type="match status" value="1"/>
</dbReference>
<evidence type="ECO:0000313" key="1">
    <source>
        <dbReference type="Proteomes" id="UP000694888"/>
    </source>
</evidence>
<sequence length="284" mass="32795">MVAKDVVAEIGMSPSNNLKVECAASKAWGWTYMSISRYEGDSDFSLEFLGGVEKRDEWPFIPIDSRMSDFTLHRDDEQVTLALETKYAMCEDKGRYLCEAIVNRTIFSKTFNVDVKKKPEPPKLSFPEDIFDGDTIWMTTTWDAGNPLLGHIVHEVIKGYKGLPFAAKNERTISWKKDCSIQVRNKYQVTPNLSWNGTELLVRIIPKENATLYEQNVVRRVKTDRKTVLIIDRNICKGKYNQKVAHPYTCSKYITCFRRPRVTKCGYFQCFNDKSKTCQHITLE</sequence>
<keyword evidence="1" id="KW-1185">Reference proteome</keyword>
<evidence type="ECO:0000313" key="2">
    <source>
        <dbReference type="RefSeq" id="XP_012936300.2"/>
    </source>
</evidence>
<proteinExistence type="predicted"/>
<dbReference type="SUPFAM" id="SSF57625">
    <property type="entry name" value="Invertebrate chitin-binding proteins"/>
    <property type="match status" value="1"/>
</dbReference>
<reference evidence="2" key="1">
    <citation type="submission" date="2025-08" db="UniProtKB">
        <authorList>
            <consortium name="RefSeq"/>
        </authorList>
    </citation>
    <scope>IDENTIFICATION</scope>
</reference>